<dbReference type="STRING" id="45074.Lsan_1456"/>
<dbReference type="Pfam" id="PF01584">
    <property type="entry name" value="CheW"/>
    <property type="match status" value="1"/>
</dbReference>
<dbReference type="EMBL" id="LNYU01000030">
    <property type="protein sequence ID" value="KTD63186.1"/>
    <property type="molecule type" value="Genomic_DNA"/>
</dbReference>
<dbReference type="Gene3D" id="2.40.50.180">
    <property type="entry name" value="CheA-289, Domain 4"/>
    <property type="match status" value="1"/>
</dbReference>
<dbReference type="Gene3D" id="2.30.30.40">
    <property type="entry name" value="SH3 Domains"/>
    <property type="match status" value="1"/>
</dbReference>
<dbReference type="InterPro" id="IPR036061">
    <property type="entry name" value="CheW-like_dom_sf"/>
</dbReference>
<dbReference type="OrthoDB" id="9790406at2"/>
<feature type="domain" description="CheW-like" evidence="1">
    <location>
        <begin position="5"/>
        <end position="144"/>
    </location>
</feature>
<proteinExistence type="predicted"/>
<evidence type="ECO:0000313" key="2">
    <source>
        <dbReference type="EMBL" id="KTD63186.1"/>
    </source>
</evidence>
<dbReference type="InterPro" id="IPR002545">
    <property type="entry name" value="CheW-lke_dom"/>
</dbReference>
<dbReference type="PROSITE" id="PS50851">
    <property type="entry name" value="CHEW"/>
    <property type="match status" value="1"/>
</dbReference>
<accession>A0A0W0Z263</accession>
<dbReference type="CDD" id="cd00588">
    <property type="entry name" value="CheW_like"/>
    <property type="match status" value="1"/>
</dbReference>
<dbReference type="AlphaFoldDB" id="A0A0W0Z263"/>
<dbReference type="GO" id="GO:0006935">
    <property type="term" value="P:chemotaxis"/>
    <property type="evidence" value="ECO:0007669"/>
    <property type="project" value="InterPro"/>
</dbReference>
<dbReference type="SMART" id="SM00260">
    <property type="entry name" value="CheW"/>
    <property type="match status" value="1"/>
</dbReference>
<comment type="caution">
    <text evidence="2">The sequence shown here is derived from an EMBL/GenBank/DDBJ whole genome shotgun (WGS) entry which is preliminary data.</text>
</comment>
<evidence type="ECO:0000259" key="1">
    <source>
        <dbReference type="PROSITE" id="PS50851"/>
    </source>
</evidence>
<dbReference type="Proteomes" id="UP000054703">
    <property type="component" value="Unassembled WGS sequence"/>
</dbReference>
<keyword evidence="3" id="KW-1185">Reference proteome</keyword>
<dbReference type="GO" id="GO:0005829">
    <property type="term" value="C:cytosol"/>
    <property type="evidence" value="ECO:0007669"/>
    <property type="project" value="TreeGrafter"/>
</dbReference>
<dbReference type="PANTHER" id="PTHR22617">
    <property type="entry name" value="CHEMOTAXIS SENSOR HISTIDINE KINASE-RELATED"/>
    <property type="match status" value="1"/>
</dbReference>
<dbReference type="InterPro" id="IPR039315">
    <property type="entry name" value="CheW"/>
</dbReference>
<dbReference type="SUPFAM" id="SSF50341">
    <property type="entry name" value="CheW-like"/>
    <property type="match status" value="1"/>
</dbReference>
<dbReference type="GO" id="GO:0007165">
    <property type="term" value="P:signal transduction"/>
    <property type="evidence" value="ECO:0007669"/>
    <property type="project" value="InterPro"/>
</dbReference>
<sequence>MSIKNITVLHFLLQDIHACIELRYVAKVLPLPLLEIVPSCPVYCAGLMNLKSKCIPVLDLAISIGLLREQIYPLNIPVLLCDNGSHQLGLIVDKVLGINEIDEKKIEVHEEFTNSNSPFFGVVTLETGVSLLINIDWVFTLKLTQEINQVINHEQQY</sequence>
<evidence type="ECO:0000313" key="3">
    <source>
        <dbReference type="Proteomes" id="UP000054703"/>
    </source>
</evidence>
<gene>
    <name evidence="2" type="ORF">Lsan_1456</name>
</gene>
<organism evidence="2 3">
    <name type="scientific">Legionella santicrucis</name>
    <dbReference type="NCBI Taxonomy" id="45074"/>
    <lineage>
        <taxon>Bacteria</taxon>
        <taxon>Pseudomonadati</taxon>
        <taxon>Pseudomonadota</taxon>
        <taxon>Gammaproteobacteria</taxon>
        <taxon>Legionellales</taxon>
        <taxon>Legionellaceae</taxon>
        <taxon>Legionella</taxon>
    </lineage>
</organism>
<name>A0A0W0Z263_9GAMM</name>
<dbReference type="RefSeq" id="WP_058513854.1">
    <property type="nucleotide sequence ID" value="NZ_CAAAIH010000030.1"/>
</dbReference>
<dbReference type="PATRIC" id="fig|45074.5.peg.1550"/>
<reference evidence="2 3" key="1">
    <citation type="submission" date="2015-11" db="EMBL/GenBank/DDBJ databases">
        <title>Genomic analysis of 38 Legionella species identifies large and diverse effector repertoires.</title>
        <authorList>
            <person name="Burstein D."/>
            <person name="Amaro F."/>
            <person name="Zusman T."/>
            <person name="Lifshitz Z."/>
            <person name="Cohen O."/>
            <person name="Gilbert J.A."/>
            <person name="Pupko T."/>
            <person name="Shuman H.A."/>
            <person name="Segal G."/>
        </authorList>
    </citation>
    <scope>NUCLEOTIDE SEQUENCE [LARGE SCALE GENOMIC DNA]</scope>
    <source>
        <strain evidence="2 3">SC-63-C7</strain>
    </source>
</reference>
<dbReference type="PANTHER" id="PTHR22617:SF23">
    <property type="entry name" value="CHEMOTAXIS PROTEIN CHEW"/>
    <property type="match status" value="1"/>
</dbReference>
<protein>
    <submittedName>
        <fullName evidence="2">Chemotaxis signal transduction protein (CheW domain)</fullName>
    </submittedName>
</protein>